<dbReference type="SUPFAM" id="SSF46785">
    <property type="entry name" value="Winged helix' DNA-binding domain"/>
    <property type="match status" value="1"/>
</dbReference>
<keyword evidence="3" id="KW-0804">Transcription</keyword>
<evidence type="ECO:0000313" key="5">
    <source>
        <dbReference type="EMBL" id="TRA96238.1"/>
    </source>
</evidence>
<name>A0A546X666_RHIRH</name>
<dbReference type="OrthoDB" id="9800350at2"/>
<evidence type="ECO:0000256" key="3">
    <source>
        <dbReference type="ARBA" id="ARBA00023163"/>
    </source>
</evidence>
<dbReference type="Gene3D" id="1.10.10.10">
    <property type="entry name" value="Winged helix-like DNA-binding domain superfamily/Winged helix DNA-binding domain"/>
    <property type="match status" value="1"/>
</dbReference>
<comment type="caution">
    <text evidence="5">The sequence shown here is derived from an EMBL/GenBank/DDBJ whole genome shotgun (WGS) entry which is preliminary data.</text>
</comment>
<accession>A0A546X666</accession>
<dbReference type="InterPro" id="IPR011991">
    <property type="entry name" value="ArsR-like_HTH"/>
</dbReference>
<proteinExistence type="predicted"/>
<organism evidence="5 6">
    <name type="scientific">Rhizobium rhizogenes</name>
    <name type="common">Agrobacterium rhizogenes</name>
    <dbReference type="NCBI Taxonomy" id="359"/>
    <lineage>
        <taxon>Bacteria</taxon>
        <taxon>Pseudomonadati</taxon>
        <taxon>Pseudomonadota</taxon>
        <taxon>Alphaproteobacteria</taxon>
        <taxon>Hyphomicrobiales</taxon>
        <taxon>Rhizobiaceae</taxon>
        <taxon>Rhizobium/Agrobacterium group</taxon>
        <taxon>Rhizobium</taxon>
    </lineage>
</organism>
<protein>
    <submittedName>
        <fullName evidence="5">Transcriptional regulator</fullName>
    </submittedName>
</protein>
<dbReference type="InterPro" id="IPR002577">
    <property type="entry name" value="HTH_HxlR"/>
</dbReference>
<reference evidence="5 6" key="1">
    <citation type="journal article" date="2019" name="Appl. Microbiol. Biotechnol.">
        <title>Differential efficiency of wild type rhizogenic strains for rol gene transformation of plants.</title>
        <authorList>
            <person name="Desmet S."/>
            <person name="De Keyser E."/>
            <person name="Van Vaerenbergh J."/>
            <person name="Baeyen S."/>
            <person name="Van Huylenbroeck J."/>
            <person name="Geelen D."/>
            <person name="Dhooghe E."/>
        </authorList>
    </citation>
    <scope>NUCLEOTIDE SEQUENCE [LARGE SCALE GENOMIC DNA]</scope>
    <source>
        <strain evidence="5 6">GBBC3284</strain>
    </source>
</reference>
<dbReference type="InterPro" id="IPR036390">
    <property type="entry name" value="WH_DNA-bd_sf"/>
</dbReference>
<dbReference type="PROSITE" id="PS51118">
    <property type="entry name" value="HTH_HXLR"/>
    <property type="match status" value="1"/>
</dbReference>
<dbReference type="Proteomes" id="UP000315434">
    <property type="component" value="Unassembled WGS sequence"/>
</dbReference>
<evidence type="ECO:0000259" key="4">
    <source>
        <dbReference type="PROSITE" id="PS51118"/>
    </source>
</evidence>
<keyword evidence="2" id="KW-0238">DNA-binding</keyword>
<sequence>MCGLHFGASVHAHTPSICWKSCFHWLDTFDCDAAKESTSSSLGSQRETRGLQEKNLTVDKAYDVYEDGCPTRQVLERLAEKWALLILDRLEGGPIRFNHLRRDIKGISQKVLSQTLKRLERDGLISRTIFATVPVTVEYALTPLGRTLTETVSAFTHWAERNMEAVLTAQAAYDAGDRNG</sequence>
<dbReference type="Pfam" id="PF01638">
    <property type="entry name" value="HxlR"/>
    <property type="match status" value="1"/>
</dbReference>
<dbReference type="CDD" id="cd00090">
    <property type="entry name" value="HTH_ARSR"/>
    <property type="match status" value="1"/>
</dbReference>
<dbReference type="GO" id="GO:0006355">
    <property type="term" value="P:regulation of DNA-templated transcription"/>
    <property type="evidence" value="ECO:0007669"/>
    <property type="project" value="UniProtKB-ARBA"/>
</dbReference>
<feature type="domain" description="HTH hxlR-type" evidence="4">
    <location>
        <begin position="69"/>
        <end position="167"/>
    </location>
</feature>
<dbReference type="GO" id="GO:0003677">
    <property type="term" value="F:DNA binding"/>
    <property type="evidence" value="ECO:0007669"/>
    <property type="project" value="UniProtKB-KW"/>
</dbReference>
<dbReference type="EMBL" id="SGNY01000011">
    <property type="protein sequence ID" value="TRA96238.1"/>
    <property type="molecule type" value="Genomic_DNA"/>
</dbReference>
<evidence type="ECO:0000256" key="2">
    <source>
        <dbReference type="ARBA" id="ARBA00023125"/>
    </source>
</evidence>
<gene>
    <name evidence="5" type="ORF">EXN68_23965</name>
</gene>
<dbReference type="PANTHER" id="PTHR33204">
    <property type="entry name" value="TRANSCRIPTIONAL REGULATOR, MARR FAMILY"/>
    <property type="match status" value="1"/>
</dbReference>
<dbReference type="InterPro" id="IPR036388">
    <property type="entry name" value="WH-like_DNA-bd_sf"/>
</dbReference>
<evidence type="ECO:0000256" key="1">
    <source>
        <dbReference type="ARBA" id="ARBA00023015"/>
    </source>
</evidence>
<dbReference type="PANTHER" id="PTHR33204:SF37">
    <property type="entry name" value="HTH-TYPE TRANSCRIPTIONAL REGULATOR YODB"/>
    <property type="match status" value="1"/>
</dbReference>
<evidence type="ECO:0000313" key="6">
    <source>
        <dbReference type="Proteomes" id="UP000315434"/>
    </source>
</evidence>
<keyword evidence="1" id="KW-0805">Transcription regulation</keyword>
<dbReference type="AlphaFoldDB" id="A0A546X666"/>